<keyword evidence="2" id="KW-1185">Reference proteome</keyword>
<dbReference type="Gene3D" id="3.10.450.50">
    <property type="match status" value="1"/>
</dbReference>
<evidence type="ECO:0000313" key="1">
    <source>
        <dbReference type="EMBL" id="QBD81304.1"/>
    </source>
</evidence>
<dbReference type="PANTHER" id="PTHR38436">
    <property type="entry name" value="POLYKETIDE CYCLASE SNOAL-LIKE DOMAIN"/>
    <property type="match status" value="1"/>
</dbReference>
<dbReference type="PANTHER" id="PTHR38436:SF1">
    <property type="entry name" value="ESTER CYCLASE"/>
    <property type="match status" value="1"/>
</dbReference>
<proteinExistence type="predicted"/>
<dbReference type="SUPFAM" id="SSF54427">
    <property type="entry name" value="NTF2-like"/>
    <property type="match status" value="1"/>
</dbReference>
<dbReference type="InterPro" id="IPR009959">
    <property type="entry name" value="Cyclase_SnoaL-like"/>
</dbReference>
<sequence length="139" mass="15304">MSIDQIKEVVRRFNIEVIQEGNLNSFQELMASDFINHSAPPNQPNGPESMWNTFQNVLRPALSNLTVTILDQVAEGDKVTTRKTITGVHTGVLLGVAATGRPVTIEVIDIVRVRDGRYSEHWGINTLPTVLAQLKQGSA</sequence>
<dbReference type="RefSeq" id="WP_129892365.1">
    <property type="nucleotide sequence ID" value="NZ_CP035758.1"/>
</dbReference>
<reference evidence="1 2" key="1">
    <citation type="submission" date="2019-01" db="EMBL/GenBank/DDBJ databases">
        <title>Ktedonosporobacter rubrisoli SCAWS-G2.</title>
        <authorList>
            <person name="Huang Y."/>
            <person name="Yan B."/>
        </authorList>
    </citation>
    <scope>NUCLEOTIDE SEQUENCE [LARGE SCALE GENOMIC DNA]</scope>
    <source>
        <strain evidence="1 2">SCAWS-G2</strain>
    </source>
</reference>
<gene>
    <name evidence="1" type="ORF">EPA93_37145</name>
</gene>
<evidence type="ECO:0000313" key="2">
    <source>
        <dbReference type="Proteomes" id="UP000290365"/>
    </source>
</evidence>
<dbReference type="Proteomes" id="UP000290365">
    <property type="component" value="Chromosome"/>
</dbReference>
<dbReference type="GO" id="GO:0030638">
    <property type="term" value="P:polyketide metabolic process"/>
    <property type="evidence" value="ECO:0007669"/>
    <property type="project" value="InterPro"/>
</dbReference>
<dbReference type="AlphaFoldDB" id="A0A4P6JZW1"/>
<name>A0A4P6JZW1_KTERU</name>
<dbReference type="EMBL" id="CP035758">
    <property type="protein sequence ID" value="QBD81304.1"/>
    <property type="molecule type" value="Genomic_DNA"/>
</dbReference>
<accession>A0A4P6JZW1</accession>
<dbReference type="Pfam" id="PF07366">
    <property type="entry name" value="SnoaL"/>
    <property type="match status" value="1"/>
</dbReference>
<dbReference type="KEGG" id="kbs:EPA93_37145"/>
<protein>
    <submittedName>
        <fullName evidence="1">Ester cyclase</fullName>
    </submittedName>
</protein>
<dbReference type="InterPro" id="IPR032710">
    <property type="entry name" value="NTF2-like_dom_sf"/>
</dbReference>
<dbReference type="OrthoDB" id="158434at2"/>
<organism evidence="1 2">
    <name type="scientific">Ktedonosporobacter rubrisoli</name>
    <dbReference type="NCBI Taxonomy" id="2509675"/>
    <lineage>
        <taxon>Bacteria</taxon>
        <taxon>Bacillati</taxon>
        <taxon>Chloroflexota</taxon>
        <taxon>Ktedonobacteria</taxon>
        <taxon>Ktedonobacterales</taxon>
        <taxon>Ktedonosporobacteraceae</taxon>
        <taxon>Ktedonosporobacter</taxon>
    </lineage>
</organism>